<dbReference type="InterPro" id="IPR035976">
    <property type="entry name" value="Sushi/SCR/CCP_sf"/>
</dbReference>
<keyword evidence="3" id="KW-0472">Membrane</keyword>
<proteinExistence type="predicted"/>
<comment type="caution">
    <text evidence="4">The sequence shown here is derived from an EMBL/GenBank/DDBJ whole genome shotgun (WGS) entry which is preliminary data.</text>
</comment>
<feature type="transmembrane region" description="Helical" evidence="3">
    <location>
        <begin position="124"/>
        <end position="148"/>
    </location>
</feature>
<keyword evidence="1" id="KW-1015">Disulfide bond</keyword>
<evidence type="ECO:0000256" key="2">
    <source>
        <dbReference type="SAM" id="MobiDB-lite"/>
    </source>
</evidence>
<protein>
    <submittedName>
        <fullName evidence="4">CUB and sushi domain-containing protein 3</fullName>
    </submittedName>
</protein>
<gene>
    <name evidence="4" type="ORF">KUF71_013616</name>
</gene>
<name>A0AAE1HQB1_9NEOP</name>
<keyword evidence="3" id="KW-1133">Transmembrane helix</keyword>
<keyword evidence="3" id="KW-0812">Transmembrane</keyword>
<dbReference type="SUPFAM" id="SSF57535">
    <property type="entry name" value="Complement control module/SCR domain"/>
    <property type="match status" value="1"/>
</dbReference>
<organism evidence="4 5">
    <name type="scientific">Frankliniella fusca</name>
    <dbReference type="NCBI Taxonomy" id="407009"/>
    <lineage>
        <taxon>Eukaryota</taxon>
        <taxon>Metazoa</taxon>
        <taxon>Ecdysozoa</taxon>
        <taxon>Arthropoda</taxon>
        <taxon>Hexapoda</taxon>
        <taxon>Insecta</taxon>
        <taxon>Pterygota</taxon>
        <taxon>Neoptera</taxon>
        <taxon>Paraneoptera</taxon>
        <taxon>Thysanoptera</taxon>
        <taxon>Terebrantia</taxon>
        <taxon>Thripoidea</taxon>
        <taxon>Thripidae</taxon>
        <taxon>Frankliniella</taxon>
    </lineage>
</organism>
<feature type="compositionally biased region" description="Basic and acidic residues" evidence="2">
    <location>
        <begin position="175"/>
        <end position="189"/>
    </location>
</feature>
<reference evidence="4" key="1">
    <citation type="submission" date="2021-07" db="EMBL/GenBank/DDBJ databases">
        <authorList>
            <person name="Catto M.A."/>
            <person name="Jacobson A."/>
            <person name="Kennedy G."/>
            <person name="Labadie P."/>
            <person name="Hunt B.G."/>
            <person name="Srinivasan R."/>
        </authorList>
    </citation>
    <scope>NUCLEOTIDE SEQUENCE</scope>
    <source>
        <strain evidence="4">PL_HMW_Pooled</strain>
        <tissue evidence="4">Head</tissue>
    </source>
</reference>
<dbReference type="Proteomes" id="UP001219518">
    <property type="component" value="Unassembled WGS sequence"/>
</dbReference>
<dbReference type="AlphaFoldDB" id="A0AAE1HQB1"/>
<keyword evidence="5" id="KW-1185">Reference proteome</keyword>
<sequence>MDEILRAAPAPARVRVCLCRQGLAVGCPTLDTPADGYQVHQDATSASYLCSVGYVFEDTEVRARSLHCEHGNTWNDTLAPCVNVSLTSAWKKAGVDSWTFSDNNNTKVIMATSDSGDSDTISRIVVPTVIMAMLFLGNAVVLYVLFVLRKRNKKKCSEDEERAAIVKTNGATKETKIDESEIGAEDKTGEITTLPNGAEGALNEDQC</sequence>
<evidence type="ECO:0000256" key="3">
    <source>
        <dbReference type="SAM" id="Phobius"/>
    </source>
</evidence>
<feature type="region of interest" description="Disordered" evidence="2">
    <location>
        <begin position="175"/>
        <end position="207"/>
    </location>
</feature>
<reference evidence="4" key="2">
    <citation type="journal article" date="2023" name="BMC Genomics">
        <title>Pest status, molecular evolution, and epigenetic factors derived from the genome assembly of Frankliniella fusca, a thysanopteran phytovirus vector.</title>
        <authorList>
            <person name="Catto M.A."/>
            <person name="Labadie P.E."/>
            <person name="Jacobson A.L."/>
            <person name="Kennedy G.G."/>
            <person name="Srinivasan R."/>
            <person name="Hunt B.G."/>
        </authorList>
    </citation>
    <scope>NUCLEOTIDE SEQUENCE</scope>
    <source>
        <strain evidence="4">PL_HMW_Pooled</strain>
    </source>
</reference>
<evidence type="ECO:0000313" key="4">
    <source>
        <dbReference type="EMBL" id="KAK3925409.1"/>
    </source>
</evidence>
<evidence type="ECO:0000313" key="5">
    <source>
        <dbReference type="Proteomes" id="UP001219518"/>
    </source>
</evidence>
<accession>A0AAE1HQB1</accession>
<dbReference type="EMBL" id="JAHWGI010001227">
    <property type="protein sequence ID" value="KAK3925409.1"/>
    <property type="molecule type" value="Genomic_DNA"/>
</dbReference>
<evidence type="ECO:0000256" key="1">
    <source>
        <dbReference type="ARBA" id="ARBA00023157"/>
    </source>
</evidence>